<dbReference type="PANTHER" id="PTHR43875">
    <property type="entry name" value="MALTODEXTRIN IMPORT ATP-BINDING PROTEIN MSMX"/>
    <property type="match status" value="1"/>
</dbReference>
<dbReference type="FunFam" id="3.40.50.300:FF:000042">
    <property type="entry name" value="Maltose/maltodextrin ABC transporter, ATP-binding protein"/>
    <property type="match status" value="1"/>
</dbReference>
<dbReference type="InterPro" id="IPR003439">
    <property type="entry name" value="ABC_transporter-like_ATP-bd"/>
</dbReference>
<feature type="domain" description="ABC transporter" evidence="5">
    <location>
        <begin position="8"/>
        <end position="238"/>
    </location>
</feature>
<keyword evidence="4" id="KW-1278">Translocase</keyword>
<name>W1Q672_ABIDE</name>
<dbReference type="InterPro" id="IPR027417">
    <property type="entry name" value="P-loop_NTPase"/>
</dbReference>
<dbReference type="PROSITE" id="PS50893">
    <property type="entry name" value="ABC_TRANSPORTER_2"/>
    <property type="match status" value="1"/>
</dbReference>
<dbReference type="PANTHER" id="PTHR43875:SF1">
    <property type="entry name" value="OSMOPROTECTIVE COMPOUNDS UPTAKE ATP-BINDING PROTEIN GGTA"/>
    <property type="match status" value="1"/>
</dbReference>
<dbReference type="HOGENOM" id="CLU_000604_1_1_9"/>
<dbReference type="AlphaFoldDB" id="W1Q672"/>
<dbReference type="SUPFAM" id="SSF50331">
    <property type="entry name" value="MOP-like"/>
    <property type="match status" value="1"/>
</dbReference>
<dbReference type="SUPFAM" id="SSF52540">
    <property type="entry name" value="P-loop containing nucleoside triphosphate hydrolases"/>
    <property type="match status" value="1"/>
</dbReference>
<evidence type="ECO:0000313" key="6">
    <source>
        <dbReference type="EMBL" id="ESK65784.1"/>
    </source>
</evidence>
<dbReference type="InterPro" id="IPR017871">
    <property type="entry name" value="ABC_transporter-like_CS"/>
</dbReference>
<dbReference type="STRING" id="592010.GCWU000182_000849"/>
<gene>
    <name evidence="6" type="ORF">GCWU000182_000849</name>
</gene>
<evidence type="ECO:0000259" key="5">
    <source>
        <dbReference type="PROSITE" id="PS50893"/>
    </source>
</evidence>
<dbReference type="GO" id="GO:0005524">
    <property type="term" value="F:ATP binding"/>
    <property type="evidence" value="ECO:0007669"/>
    <property type="project" value="UniProtKB-KW"/>
</dbReference>
<sequence length="351" mass="39925">MRRINVQVRFEDVTMQFEQKTVLDRINFTLPSQQLISFLGPSGCGKSTTLYLISGLLNATSGKIFFDDKDVTKLDPVKRRVGLVFQSYALYPHLTVLENIMFPLKMEKMPKAERRERAIEMAKLTQIQDQLDKYPRQLSGGQQQRVAISRAMAKSPSILLMDEPLSNLDARLRIEMREEIRRIQQETGVTTVFVTHDQEEALSIADSVMVLEKGEIQQVADPVSLYQTPSNLFVARFIGSPIINTFAKSSAALNPNSAFAELNWATIGVRSEHFRLGTADNYLVRGKVVRVEAVGKDITVHLEWEGDRFVVSNLEGDLEVDQEIYLQVPAERLLFFQEDQRRILSESEREG</sequence>
<evidence type="ECO:0000256" key="1">
    <source>
        <dbReference type="ARBA" id="ARBA00022448"/>
    </source>
</evidence>
<dbReference type="EMBL" id="ACIN03000005">
    <property type="protein sequence ID" value="ESK65784.1"/>
    <property type="molecule type" value="Genomic_DNA"/>
</dbReference>
<dbReference type="Gene3D" id="3.40.50.300">
    <property type="entry name" value="P-loop containing nucleotide triphosphate hydrolases"/>
    <property type="match status" value="1"/>
</dbReference>
<dbReference type="SMART" id="SM00382">
    <property type="entry name" value="AAA"/>
    <property type="match status" value="1"/>
</dbReference>
<evidence type="ECO:0000256" key="2">
    <source>
        <dbReference type="ARBA" id="ARBA00022741"/>
    </source>
</evidence>
<dbReference type="Gene3D" id="2.40.50.100">
    <property type="match status" value="1"/>
</dbReference>
<dbReference type="PROSITE" id="PS00211">
    <property type="entry name" value="ABC_TRANSPORTER_1"/>
    <property type="match status" value="1"/>
</dbReference>
<dbReference type="InterPro" id="IPR008995">
    <property type="entry name" value="Mo/tungstate-bd_C_term_dom"/>
</dbReference>
<dbReference type="Proteomes" id="UP000019050">
    <property type="component" value="Unassembled WGS sequence"/>
</dbReference>
<proteinExistence type="predicted"/>
<dbReference type="InterPro" id="IPR013611">
    <property type="entry name" value="Transp-assoc_OB_typ2"/>
</dbReference>
<dbReference type="eggNOG" id="COG3842">
    <property type="taxonomic scope" value="Bacteria"/>
</dbReference>
<keyword evidence="3 6" id="KW-0067">ATP-binding</keyword>
<dbReference type="GO" id="GO:0140359">
    <property type="term" value="F:ABC-type transporter activity"/>
    <property type="evidence" value="ECO:0007669"/>
    <property type="project" value="UniProtKB-ARBA"/>
</dbReference>
<reference evidence="6" key="1">
    <citation type="submission" date="2013-06" db="EMBL/GenBank/DDBJ databases">
        <authorList>
            <person name="Weinstock G."/>
            <person name="Sodergren E."/>
            <person name="Clifton S."/>
            <person name="Fulton L."/>
            <person name="Fulton B."/>
            <person name="Courtney L."/>
            <person name="Fronick C."/>
            <person name="Harrison M."/>
            <person name="Strong C."/>
            <person name="Farmer C."/>
            <person name="Delahaunty K."/>
            <person name="Markovic C."/>
            <person name="Hall O."/>
            <person name="Minx P."/>
            <person name="Tomlinson C."/>
            <person name="Mitreva M."/>
            <person name="Nelson J."/>
            <person name="Hou S."/>
            <person name="Wollam A."/>
            <person name="Pepin K.H."/>
            <person name="Johnson M."/>
            <person name="Bhonagiri V."/>
            <person name="Nash W.E."/>
            <person name="Warren W."/>
            <person name="Chinwalla A."/>
            <person name="Mardis E.R."/>
            <person name="Wilson R.K."/>
        </authorList>
    </citation>
    <scope>NUCLEOTIDE SEQUENCE [LARGE SCALE GENOMIC DNA]</scope>
    <source>
        <strain evidence="6">ATCC 49176</strain>
    </source>
</reference>
<dbReference type="Pfam" id="PF08402">
    <property type="entry name" value="TOBE_2"/>
    <property type="match status" value="1"/>
</dbReference>
<comment type="caution">
    <text evidence="6">The sequence shown here is derived from an EMBL/GenBank/DDBJ whole genome shotgun (WGS) entry which is preliminary data.</text>
</comment>
<dbReference type="GO" id="GO:0055052">
    <property type="term" value="C:ATP-binding cassette (ABC) transporter complex, substrate-binding subunit-containing"/>
    <property type="evidence" value="ECO:0007669"/>
    <property type="project" value="TreeGrafter"/>
</dbReference>
<evidence type="ECO:0000256" key="3">
    <source>
        <dbReference type="ARBA" id="ARBA00022840"/>
    </source>
</evidence>
<evidence type="ECO:0000256" key="4">
    <source>
        <dbReference type="ARBA" id="ARBA00022967"/>
    </source>
</evidence>
<dbReference type="GO" id="GO:0016887">
    <property type="term" value="F:ATP hydrolysis activity"/>
    <property type="evidence" value="ECO:0007669"/>
    <property type="project" value="InterPro"/>
</dbReference>
<dbReference type="Pfam" id="PF00005">
    <property type="entry name" value="ABC_tran"/>
    <property type="match status" value="1"/>
</dbReference>
<organism evidence="6 7">
    <name type="scientific">Abiotrophia defectiva ATCC 49176</name>
    <dbReference type="NCBI Taxonomy" id="592010"/>
    <lineage>
        <taxon>Bacteria</taxon>
        <taxon>Bacillati</taxon>
        <taxon>Bacillota</taxon>
        <taxon>Bacilli</taxon>
        <taxon>Lactobacillales</taxon>
        <taxon>Aerococcaceae</taxon>
        <taxon>Abiotrophia</taxon>
    </lineage>
</organism>
<keyword evidence="1" id="KW-0813">Transport</keyword>
<dbReference type="InterPro" id="IPR047641">
    <property type="entry name" value="ABC_transpr_MalK/UgpC-like"/>
</dbReference>
<keyword evidence="7" id="KW-1185">Reference proteome</keyword>
<accession>W1Q672</accession>
<protein>
    <submittedName>
        <fullName evidence="6">ABC transporter, ATP-binding protein</fullName>
    </submittedName>
</protein>
<keyword evidence="2" id="KW-0547">Nucleotide-binding</keyword>
<evidence type="ECO:0000313" key="7">
    <source>
        <dbReference type="Proteomes" id="UP000019050"/>
    </source>
</evidence>
<dbReference type="InterPro" id="IPR003593">
    <property type="entry name" value="AAA+_ATPase"/>
</dbReference>